<dbReference type="EMBL" id="CAIT01000004">
    <property type="protein sequence ID" value="CCH51637.1"/>
    <property type="molecule type" value="Genomic_DNA"/>
</dbReference>
<evidence type="ECO:0000256" key="2">
    <source>
        <dbReference type="ARBA" id="ARBA00022448"/>
    </source>
</evidence>
<evidence type="ECO:0000256" key="3">
    <source>
        <dbReference type="ARBA" id="ARBA00022452"/>
    </source>
</evidence>
<dbReference type="GO" id="GO:0009279">
    <property type="term" value="C:cell outer membrane"/>
    <property type="evidence" value="ECO:0007669"/>
    <property type="project" value="UniProtKB-SubCell"/>
</dbReference>
<keyword evidence="5 7" id="KW-0472">Membrane</keyword>
<dbReference type="Proteomes" id="UP000009309">
    <property type="component" value="Unassembled WGS sequence"/>
</dbReference>
<dbReference type="Gene3D" id="2.60.40.1120">
    <property type="entry name" value="Carboxypeptidase-like, regulatory domain"/>
    <property type="match status" value="1"/>
</dbReference>
<evidence type="ECO:0000313" key="10">
    <source>
        <dbReference type="EMBL" id="CCH51637.1"/>
    </source>
</evidence>
<feature type="region of interest" description="Disordered" evidence="8">
    <location>
        <begin position="87"/>
        <end position="121"/>
    </location>
</feature>
<dbReference type="PROSITE" id="PS52016">
    <property type="entry name" value="TONB_DEPENDENT_REC_3"/>
    <property type="match status" value="1"/>
</dbReference>
<feature type="region of interest" description="Disordered" evidence="8">
    <location>
        <begin position="906"/>
        <end position="950"/>
    </location>
</feature>
<proteinExistence type="inferred from homology"/>
<feature type="compositionally biased region" description="Gly residues" evidence="8">
    <location>
        <begin position="924"/>
        <end position="950"/>
    </location>
</feature>
<dbReference type="Gene3D" id="2.170.130.10">
    <property type="entry name" value="TonB-dependent receptor, plug domain"/>
    <property type="match status" value="1"/>
</dbReference>
<evidence type="ECO:0000259" key="9">
    <source>
        <dbReference type="Pfam" id="PF14905"/>
    </source>
</evidence>
<dbReference type="AlphaFoldDB" id="I2GCL3"/>
<dbReference type="InterPro" id="IPR041700">
    <property type="entry name" value="OMP_b-brl_3"/>
</dbReference>
<feature type="compositionally biased region" description="Basic and acidic residues" evidence="8">
    <location>
        <begin position="93"/>
        <end position="102"/>
    </location>
</feature>
<dbReference type="InterPro" id="IPR036942">
    <property type="entry name" value="Beta-barrel_TonB_sf"/>
</dbReference>
<comment type="subcellular location">
    <subcellularLocation>
        <location evidence="1 7">Cell outer membrane</location>
        <topology evidence="1 7">Multi-pass membrane protein</topology>
    </subcellularLocation>
</comment>
<evidence type="ECO:0000256" key="5">
    <source>
        <dbReference type="ARBA" id="ARBA00023136"/>
    </source>
</evidence>
<evidence type="ECO:0000256" key="8">
    <source>
        <dbReference type="SAM" id="MobiDB-lite"/>
    </source>
</evidence>
<keyword evidence="10" id="KW-0675">Receptor</keyword>
<keyword evidence="3 7" id="KW-1134">Transmembrane beta strand</keyword>
<gene>
    <name evidence="10" type="ORF">BN8_00576</name>
</gene>
<keyword evidence="11" id="KW-1185">Reference proteome</keyword>
<keyword evidence="4 7" id="KW-0812">Transmembrane</keyword>
<dbReference type="InterPro" id="IPR008969">
    <property type="entry name" value="CarboxyPept-like_regulatory"/>
</dbReference>
<dbReference type="SUPFAM" id="SSF56935">
    <property type="entry name" value="Porins"/>
    <property type="match status" value="1"/>
</dbReference>
<dbReference type="InterPro" id="IPR039426">
    <property type="entry name" value="TonB-dep_rcpt-like"/>
</dbReference>
<dbReference type="SUPFAM" id="SSF49464">
    <property type="entry name" value="Carboxypeptidase regulatory domain-like"/>
    <property type="match status" value="1"/>
</dbReference>
<evidence type="ECO:0000256" key="7">
    <source>
        <dbReference type="PROSITE-ProRule" id="PRU01360"/>
    </source>
</evidence>
<dbReference type="eggNOG" id="COG4771">
    <property type="taxonomic scope" value="Bacteria"/>
</dbReference>
<evidence type="ECO:0000256" key="6">
    <source>
        <dbReference type="ARBA" id="ARBA00023237"/>
    </source>
</evidence>
<dbReference type="STRING" id="1185876.BN8_00576"/>
<feature type="domain" description="Outer membrane protein beta-barrel" evidence="9">
    <location>
        <begin position="479"/>
        <end position="897"/>
    </location>
</feature>
<comment type="caution">
    <text evidence="10">The sequence shown here is derived from an EMBL/GenBank/DDBJ whole genome shotgun (WGS) entry which is preliminary data.</text>
</comment>
<keyword evidence="2 7" id="KW-0813">Transport</keyword>
<evidence type="ECO:0000256" key="4">
    <source>
        <dbReference type="ARBA" id="ARBA00022692"/>
    </source>
</evidence>
<evidence type="ECO:0000313" key="11">
    <source>
        <dbReference type="Proteomes" id="UP000009309"/>
    </source>
</evidence>
<comment type="similarity">
    <text evidence="7">Belongs to the TonB-dependent receptor family.</text>
</comment>
<dbReference type="PANTHER" id="PTHR40980:SF4">
    <property type="entry name" value="TONB-DEPENDENT RECEPTOR-LIKE BETA-BARREL DOMAIN-CONTAINING PROTEIN"/>
    <property type="match status" value="1"/>
</dbReference>
<organism evidence="10 11">
    <name type="scientific">Fibrisoma limi BUZ 3</name>
    <dbReference type="NCBI Taxonomy" id="1185876"/>
    <lineage>
        <taxon>Bacteria</taxon>
        <taxon>Pseudomonadati</taxon>
        <taxon>Bacteroidota</taxon>
        <taxon>Cytophagia</taxon>
        <taxon>Cytophagales</taxon>
        <taxon>Spirosomataceae</taxon>
        <taxon>Fibrisoma</taxon>
    </lineage>
</organism>
<dbReference type="Gene3D" id="2.40.170.20">
    <property type="entry name" value="TonB-dependent receptor, beta-barrel domain"/>
    <property type="match status" value="1"/>
</dbReference>
<reference evidence="10 11" key="1">
    <citation type="journal article" date="2012" name="J. Bacteriol.">
        <title>Genome Sequence of the Filamentous Bacterium Fibrisoma limi BUZ 3T.</title>
        <authorList>
            <person name="Filippini M."/>
            <person name="Qi W."/>
            <person name="Jaenicke S."/>
            <person name="Goesmann A."/>
            <person name="Smits T.H."/>
            <person name="Bagheri H.C."/>
        </authorList>
    </citation>
    <scope>NUCLEOTIDE SEQUENCE [LARGE SCALE GENOMIC DNA]</scope>
    <source>
        <strain evidence="11">BUZ 3T</strain>
    </source>
</reference>
<sequence length="950" mass="103787">MPINALQWRYFPLNATNRLKSYIHRYLLRVRLLHFSDSLGRCCFDSSTVWQRSQTVSNASQYRYTMNKLFIPLLLFSLSAPALAQQFPAGRPDSTRATRPDRNTIGTPGPALSTDEPRGNSKITGTLIDSTTNQPVQYATVALLNPQTGKPVDGTTADDKGRFTMGKVAPGQYQLQYSFIGYKALTGKTITIQRGDDLNVGTIRLAPDVRTLTEVNVVGQAALVEEKVDRLVFNADKDITARGGDATDIMRKVPMLSVDLDGNLSLRGSSNVRVLINGKPSTVVASSVADALKQIPADQIKTVEVITSPSARYDAEGSAGIINIVTKKNTLQGATLNVDAGGGNRGSNLGLNGNYRTGKMGFSLSGFGRAEYNVRGSFNNVQTTIGTQGNTIVTQSANTLTQRMFGNYQLGWDYDIDKNTSLTASIRYGARNGLSSQNNLLTQTLGPTDFFPRLNSRNVDTKDLSGTIDANVAYIRTYQPQQELSVLGLFSRNNRTNNFTADLLSNVDFETITARQRNNNVSYNQESTLQIDYQTPMGKNQLLEFGGKGILREVNSDYQYYYADGPSAPFLLDVTRPANTLNYNQNIAATYLSYTLTTKNKYTIKAGARYEYTFLDARFSNESGENPTLPNYGNLVPSLNISKSLKGGKTIKLAYNRRLQRPGIQFLNPNVNAANPTNISVGNPYLSPELTDNLEFSASGNVKGVYLNASVFARRTNNEITSIRDTITQSLGDPTNPVLQRVIRTSYQNVGLQNTYGMNLFANVSLFSRWQLNGSVDAYHVTLTNNNPNPIYNASNSGWVLAGRLFSTVTLPNGWAIQAGGGMRGRQVQLQGYQGTFAFYNLGIKKDFAEKRGSIGLAAENFLNHPFTVRSEVSSPILSQSSVTSFYNAGVRLNISYRFGKMSFDSPKRRNRSVNNDDVKGGDGGDAGNGGNDNGGGRQSAPSGGGRGRQ</sequence>
<accession>I2GCL3</accession>
<keyword evidence="6 7" id="KW-0998">Cell outer membrane</keyword>
<dbReference type="Pfam" id="PF14905">
    <property type="entry name" value="OMP_b-brl_3"/>
    <property type="match status" value="1"/>
</dbReference>
<name>I2GCL3_9BACT</name>
<evidence type="ECO:0000256" key="1">
    <source>
        <dbReference type="ARBA" id="ARBA00004571"/>
    </source>
</evidence>
<dbReference type="PANTHER" id="PTHR40980">
    <property type="entry name" value="PLUG DOMAIN-CONTAINING PROTEIN"/>
    <property type="match status" value="1"/>
</dbReference>
<protein>
    <submittedName>
        <fullName evidence="10">TonB-dependent receptor</fullName>
    </submittedName>
</protein>
<dbReference type="InterPro" id="IPR037066">
    <property type="entry name" value="Plug_dom_sf"/>
</dbReference>
<dbReference type="Pfam" id="PF13620">
    <property type="entry name" value="CarboxypepD_reg"/>
    <property type="match status" value="1"/>
</dbReference>